<reference evidence="5" key="1">
    <citation type="journal article" date="2014" name="Int. J. Syst. Evol. Microbiol.">
        <title>Complete genome sequence of Corynebacterium casei LMG S-19264T (=DSM 44701T), isolated from a smear-ripened cheese.</title>
        <authorList>
            <consortium name="US DOE Joint Genome Institute (JGI-PGF)"/>
            <person name="Walter F."/>
            <person name="Albersmeier A."/>
            <person name="Kalinowski J."/>
            <person name="Ruckert C."/>
        </authorList>
    </citation>
    <scope>NUCLEOTIDE SEQUENCE</scope>
    <source>
        <strain evidence="5">VKM Ac-1069</strain>
    </source>
</reference>
<dbReference type="Proteomes" id="UP001143463">
    <property type="component" value="Unassembled WGS sequence"/>
</dbReference>
<keyword evidence="2" id="KW-0472">Membrane</keyword>
<name>A0A9W6L497_9PSEU</name>
<feature type="transmembrane region" description="Helical" evidence="2">
    <location>
        <begin position="18"/>
        <end position="36"/>
    </location>
</feature>
<feature type="compositionally biased region" description="Pro residues" evidence="1">
    <location>
        <begin position="385"/>
        <end position="407"/>
    </location>
</feature>
<dbReference type="GO" id="GO:0005576">
    <property type="term" value="C:extracellular region"/>
    <property type="evidence" value="ECO:0007669"/>
    <property type="project" value="TreeGrafter"/>
</dbReference>
<evidence type="ECO:0000313" key="6">
    <source>
        <dbReference type="Proteomes" id="UP001143463"/>
    </source>
</evidence>
<comment type="caution">
    <text evidence="5">The sequence shown here is derived from an EMBL/GenBank/DDBJ whole genome shotgun (WGS) entry which is preliminary data.</text>
</comment>
<feature type="region of interest" description="Disordered" evidence="1">
    <location>
        <begin position="373"/>
        <end position="421"/>
    </location>
</feature>
<evidence type="ECO:0000256" key="1">
    <source>
        <dbReference type="SAM" id="MobiDB-lite"/>
    </source>
</evidence>
<dbReference type="InterPro" id="IPR003399">
    <property type="entry name" value="Mce/MlaD"/>
</dbReference>
<dbReference type="RefSeq" id="WP_051737032.1">
    <property type="nucleotide sequence ID" value="NZ_BAAAUZ010000009.1"/>
</dbReference>
<reference evidence="5" key="2">
    <citation type="submission" date="2023-01" db="EMBL/GenBank/DDBJ databases">
        <authorList>
            <person name="Sun Q."/>
            <person name="Evtushenko L."/>
        </authorList>
    </citation>
    <scope>NUCLEOTIDE SEQUENCE</scope>
    <source>
        <strain evidence="5">VKM Ac-1069</strain>
    </source>
</reference>
<evidence type="ECO:0000259" key="3">
    <source>
        <dbReference type="Pfam" id="PF02470"/>
    </source>
</evidence>
<dbReference type="AlphaFoldDB" id="A0A9W6L497"/>
<feature type="domain" description="Mce/MlaD" evidence="3">
    <location>
        <begin position="42"/>
        <end position="114"/>
    </location>
</feature>
<gene>
    <name evidence="5" type="primary">mce4D</name>
    <name evidence="5" type="ORF">GCM10017577_40950</name>
</gene>
<dbReference type="Pfam" id="PF11887">
    <property type="entry name" value="Mce4_CUP1"/>
    <property type="match status" value="1"/>
</dbReference>
<organism evidence="5 6">
    <name type="scientific">Pseudonocardia halophobica</name>
    <dbReference type="NCBI Taxonomy" id="29401"/>
    <lineage>
        <taxon>Bacteria</taxon>
        <taxon>Bacillati</taxon>
        <taxon>Actinomycetota</taxon>
        <taxon>Actinomycetes</taxon>
        <taxon>Pseudonocardiales</taxon>
        <taxon>Pseudonocardiaceae</taxon>
        <taxon>Pseudonocardia</taxon>
    </lineage>
</organism>
<evidence type="ECO:0000313" key="5">
    <source>
        <dbReference type="EMBL" id="GLL12953.1"/>
    </source>
</evidence>
<dbReference type="PANTHER" id="PTHR33371:SF4">
    <property type="entry name" value="INTERMEMBRANE PHOSPHOLIPID TRANSPORT SYSTEM BINDING PROTEIN MLAD"/>
    <property type="match status" value="1"/>
</dbReference>
<evidence type="ECO:0000259" key="4">
    <source>
        <dbReference type="Pfam" id="PF11887"/>
    </source>
</evidence>
<dbReference type="InterPro" id="IPR005693">
    <property type="entry name" value="Mce"/>
</dbReference>
<keyword evidence="2" id="KW-1133">Transmembrane helix</keyword>
<accession>A0A9W6L497</accession>
<evidence type="ECO:0000256" key="2">
    <source>
        <dbReference type="SAM" id="Phobius"/>
    </source>
</evidence>
<dbReference type="PANTHER" id="PTHR33371">
    <property type="entry name" value="INTERMEMBRANE PHOSPHOLIPID TRANSPORT SYSTEM BINDING PROTEIN MLAD-RELATED"/>
    <property type="match status" value="1"/>
</dbReference>
<keyword evidence="2" id="KW-0812">Transmembrane</keyword>
<dbReference type="EMBL" id="BSFQ01000017">
    <property type="protein sequence ID" value="GLL12953.1"/>
    <property type="molecule type" value="Genomic_DNA"/>
</dbReference>
<proteinExistence type="predicted"/>
<dbReference type="Pfam" id="PF02470">
    <property type="entry name" value="MlaD"/>
    <property type="match status" value="1"/>
</dbReference>
<sequence length="421" mass="43612">MGSRTAALVRATGTVTKVLAVVVVALLIGAVTVLLVNGGTKTGVAYFASVKNVYPKDRVRIQGVDVGEITAIEPAGDAVKVSFDYDSKYDLPADVKGAIISPTLVATRFLQLAPAYTGGPVLEDGGVIPEGRTASPLEFDDLKKELGNISSALGPEGVDKDGALKRFADTVAANAAGGQGAKFNEMVRQASAAVQTLTDGREDLFGTVRNLQAFVTALSALDDQIVEFNGRLSTVSSFLNDNTDELTQALQGIDAAARAVDEFVDTNGAPLNTAVDKLGHFTRTLANSRDDLATILHVGPSTLMNLFNIYSPRSGSLSGALVVDNLNTPADFICSAYSVAYQSVDEGVKSCKSYLGPLLNVLRVQQPPANLNPLLVPGGGANQPDPGPIDPAPPVAEQPAQLPPPVDVPGLGGLLVPNGGN</sequence>
<dbReference type="InterPro" id="IPR052336">
    <property type="entry name" value="MlaD_Phospholipid_Transporter"/>
</dbReference>
<protein>
    <submittedName>
        <fullName evidence="5">Mammalian cell entry protein</fullName>
    </submittedName>
</protein>
<keyword evidence="6" id="KW-1185">Reference proteome</keyword>
<dbReference type="NCBIfam" id="TIGR00996">
    <property type="entry name" value="Mtu_fam_mce"/>
    <property type="match status" value="1"/>
</dbReference>
<dbReference type="InterPro" id="IPR024516">
    <property type="entry name" value="Mce_C"/>
</dbReference>
<feature type="domain" description="Mammalian cell entry C-terminal" evidence="4">
    <location>
        <begin position="122"/>
        <end position="296"/>
    </location>
</feature>